<dbReference type="EMBL" id="LZMZ01000009">
    <property type="protein sequence ID" value="OBX80020.1"/>
    <property type="molecule type" value="Genomic_DNA"/>
</dbReference>
<reference evidence="2 3" key="1">
    <citation type="submission" date="2016-06" db="EMBL/GenBank/DDBJ databases">
        <title>Draft genome of Moraxella atlantae CCUG 66109.</title>
        <authorList>
            <person name="Salva-Serra F."/>
            <person name="Engstrom-Jakobsson H."/>
            <person name="Thorell K."/>
            <person name="Gonzales-Siles L."/>
            <person name="Karlsson R."/>
            <person name="Boulund F."/>
            <person name="Engstrand L."/>
            <person name="Kristiansson E."/>
            <person name="Moore E."/>
        </authorList>
    </citation>
    <scope>NUCLEOTIDE SEQUENCE [LARGE SCALE GENOMIC DNA]</scope>
    <source>
        <strain evidence="2 3">CCUG 66109</strain>
    </source>
</reference>
<evidence type="ECO:0000313" key="3">
    <source>
        <dbReference type="Proteomes" id="UP000092508"/>
    </source>
</evidence>
<dbReference type="InterPro" id="IPR001736">
    <property type="entry name" value="PLipase_D/transphosphatidylase"/>
</dbReference>
<name>A0A1B8QEF9_9GAMM</name>
<dbReference type="STRING" id="34059.A9308_04555"/>
<dbReference type="CDD" id="cd09113">
    <property type="entry name" value="PLDc_ymdC_like_2"/>
    <property type="match status" value="1"/>
</dbReference>
<dbReference type="Pfam" id="PF13091">
    <property type="entry name" value="PLDc_2"/>
    <property type="match status" value="2"/>
</dbReference>
<dbReference type="Proteomes" id="UP000092508">
    <property type="component" value="Unassembled WGS sequence"/>
</dbReference>
<dbReference type="InterPro" id="IPR025202">
    <property type="entry name" value="PLD-like_dom"/>
</dbReference>
<sequence length="494" mass="56691">MRSDTVAPLSDSQRRDLHQAIDTLTANHPDQTGVYLLSQGTDAFAARLAVIMSAEKSLDLQYYIWDSDVTGMLLFQAVRQAAERGVRVRLLIDDNNTLGNDPIFVTLNRYPKIEVRLYNPNRYRTLRWLGFIGDLPRLNRRMHNKSLTADNRVSITGGRNIGDEYFAVEGNVFFADLDTLLIGQVVPQISQDFDRYWNSALAYPVEAIVRQRDTSRAVVQYTARRLRRQNRRSKALRKRYLALVKNTDFVTQLRAKGLPLFWARVELVGDDPDKTLGFRSGKLRLRRRVSREFMRILRTPTRQLRIVSPYFVPTKAGTRALIQLAKQGVDIGILTNAMSATDVKIVHSGYVKYRKRLLRHGIDLYEMKPNARTEKFRDKYITGSTGSSLHAKTFEIDGQKIFIGSYNLDPRSEQFNTEMGVIVHSPALAQTVFDGLQQNAPTASYRVRLKFGRLRWITHEHGKTLVYTHEPNTQAWERAAVWLLAHLPFVEVLL</sequence>
<comment type="caution">
    <text evidence="2">The sequence shown here is derived from an EMBL/GenBank/DDBJ whole genome shotgun (WGS) entry which is preliminary data.</text>
</comment>
<dbReference type="PROSITE" id="PS50035">
    <property type="entry name" value="PLD"/>
    <property type="match status" value="2"/>
</dbReference>
<proteinExistence type="predicted"/>
<evidence type="ECO:0000313" key="2">
    <source>
        <dbReference type="EMBL" id="OBX80020.1"/>
    </source>
</evidence>
<dbReference type="AlphaFoldDB" id="A0A1B8QEF9"/>
<gene>
    <name evidence="2" type="ORF">A9308_04555</name>
</gene>
<dbReference type="CDD" id="cd09111">
    <property type="entry name" value="PLDc_ymdC_like_1"/>
    <property type="match status" value="1"/>
</dbReference>
<dbReference type="SMART" id="SM00155">
    <property type="entry name" value="PLDc"/>
    <property type="match status" value="2"/>
</dbReference>
<dbReference type="PANTHER" id="PTHR21248:SF12">
    <property type="entry name" value="CARDIOLIPIN SYNTHASE C"/>
    <property type="match status" value="1"/>
</dbReference>
<dbReference type="SUPFAM" id="SSF56024">
    <property type="entry name" value="Phospholipase D/nuclease"/>
    <property type="match status" value="2"/>
</dbReference>
<dbReference type="Gene3D" id="3.30.870.10">
    <property type="entry name" value="Endonuclease Chain A"/>
    <property type="match status" value="2"/>
</dbReference>
<dbReference type="GO" id="GO:0030572">
    <property type="term" value="F:phosphatidyltransferase activity"/>
    <property type="evidence" value="ECO:0007669"/>
    <property type="project" value="UniProtKB-ARBA"/>
</dbReference>
<dbReference type="PANTHER" id="PTHR21248">
    <property type="entry name" value="CARDIOLIPIN SYNTHASE"/>
    <property type="match status" value="1"/>
</dbReference>
<accession>A0A1B8QEF9</accession>
<protein>
    <recommendedName>
        <fullName evidence="1">PLD phosphodiesterase domain-containing protein</fullName>
    </recommendedName>
</protein>
<feature type="domain" description="PLD phosphodiesterase" evidence="1">
    <location>
        <begin position="138"/>
        <end position="165"/>
    </location>
</feature>
<evidence type="ECO:0000259" key="1">
    <source>
        <dbReference type="PROSITE" id="PS50035"/>
    </source>
</evidence>
<feature type="domain" description="PLD phosphodiesterase" evidence="1">
    <location>
        <begin position="385"/>
        <end position="412"/>
    </location>
</feature>
<dbReference type="GO" id="GO:0032049">
    <property type="term" value="P:cardiolipin biosynthetic process"/>
    <property type="evidence" value="ECO:0007669"/>
    <property type="project" value="UniProtKB-ARBA"/>
</dbReference>
<organism evidence="2 3">
    <name type="scientific">Faucicola atlantae</name>
    <dbReference type="NCBI Taxonomy" id="34059"/>
    <lineage>
        <taxon>Bacteria</taxon>
        <taxon>Pseudomonadati</taxon>
        <taxon>Pseudomonadota</taxon>
        <taxon>Gammaproteobacteria</taxon>
        <taxon>Moraxellales</taxon>
        <taxon>Moraxellaceae</taxon>
        <taxon>Faucicola</taxon>
    </lineage>
</organism>